<dbReference type="EMBL" id="UYRR01025085">
    <property type="protein sequence ID" value="VDK34641.1"/>
    <property type="molecule type" value="Genomic_DNA"/>
</dbReference>
<evidence type="ECO:0000259" key="1">
    <source>
        <dbReference type="Pfam" id="PF25892"/>
    </source>
</evidence>
<protein>
    <submittedName>
        <fullName evidence="4">DNA-binding protein</fullName>
    </submittedName>
</protein>
<reference evidence="2 3" key="2">
    <citation type="submission" date="2018-11" db="EMBL/GenBank/DDBJ databases">
        <authorList>
            <consortium name="Pathogen Informatics"/>
        </authorList>
    </citation>
    <scope>NUCLEOTIDE SEQUENCE [LARGE SCALE GENOMIC DNA]</scope>
</reference>
<feature type="domain" description="GMEB1/2/Spe-44-like" evidence="1">
    <location>
        <begin position="5"/>
        <end position="46"/>
    </location>
</feature>
<gene>
    <name evidence="2" type="ORF">ASIM_LOCUS8822</name>
</gene>
<reference evidence="4" key="1">
    <citation type="submission" date="2017-02" db="UniProtKB">
        <authorList>
            <consortium name="WormBaseParasite"/>
        </authorList>
    </citation>
    <scope>IDENTIFICATION</scope>
</reference>
<proteinExistence type="predicted"/>
<keyword evidence="3" id="KW-1185">Reference proteome</keyword>
<sequence>MLFISEPVKFWTIMNDLGMMDDILEIVFNSFDQTRRLANMGTTQRDIGKCEQFG</sequence>
<evidence type="ECO:0000313" key="3">
    <source>
        <dbReference type="Proteomes" id="UP000267096"/>
    </source>
</evidence>
<accession>A0A0M3JN44</accession>
<dbReference type="InterPro" id="IPR059099">
    <property type="entry name" value="GMEB1/2/Spe-44_dom"/>
</dbReference>
<dbReference type="Pfam" id="PF25892">
    <property type="entry name" value="Spe-44"/>
    <property type="match status" value="1"/>
</dbReference>
<dbReference type="Proteomes" id="UP000267096">
    <property type="component" value="Unassembled WGS sequence"/>
</dbReference>
<organism evidence="4">
    <name type="scientific">Anisakis simplex</name>
    <name type="common">Herring worm</name>
    <dbReference type="NCBI Taxonomy" id="6269"/>
    <lineage>
        <taxon>Eukaryota</taxon>
        <taxon>Metazoa</taxon>
        <taxon>Ecdysozoa</taxon>
        <taxon>Nematoda</taxon>
        <taxon>Chromadorea</taxon>
        <taxon>Rhabditida</taxon>
        <taxon>Spirurina</taxon>
        <taxon>Ascaridomorpha</taxon>
        <taxon>Ascaridoidea</taxon>
        <taxon>Anisakidae</taxon>
        <taxon>Anisakis</taxon>
        <taxon>Anisakis simplex complex</taxon>
    </lineage>
</organism>
<evidence type="ECO:0000313" key="2">
    <source>
        <dbReference type="EMBL" id="VDK34641.1"/>
    </source>
</evidence>
<evidence type="ECO:0000313" key="4">
    <source>
        <dbReference type="WBParaSite" id="ASIM_0000908401-mRNA-1"/>
    </source>
</evidence>
<name>A0A0M3JN44_ANISI</name>
<dbReference type="AlphaFoldDB" id="A0A0M3JN44"/>
<dbReference type="WBParaSite" id="ASIM_0000908401-mRNA-1">
    <property type="protein sequence ID" value="ASIM_0000908401-mRNA-1"/>
    <property type="gene ID" value="ASIM_0000908401"/>
</dbReference>